<dbReference type="GO" id="GO:0003712">
    <property type="term" value="F:transcription coregulator activity"/>
    <property type="evidence" value="ECO:0007669"/>
    <property type="project" value="InterPro"/>
</dbReference>
<dbReference type="InterPro" id="IPR036529">
    <property type="entry name" value="KIX_dom_sf"/>
</dbReference>
<dbReference type="EMBL" id="JARQWQ010000001">
    <property type="protein sequence ID" value="KAK2574604.1"/>
    <property type="molecule type" value="Genomic_DNA"/>
</dbReference>
<evidence type="ECO:0000256" key="4">
    <source>
        <dbReference type="ARBA" id="ARBA00023015"/>
    </source>
</evidence>
<dbReference type="GO" id="GO:0006355">
    <property type="term" value="P:regulation of DNA-templated transcription"/>
    <property type="evidence" value="ECO:0007669"/>
    <property type="project" value="InterPro"/>
</dbReference>
<feature type="compositionally biased region" description="Polar residues" evidence="10">
    <location>
        <begin position="346"/>
        <end position="357"/>
    </location>
</feature>
<dbReference type="Pfam" id="PF21538">
    <property type="entry name" value="Med15_M"/>
    <property type="match status" value="1"/>
</dbReference>
<keyword evidence="6 9" id="KW-0804">Transcription</keyword>
<keyword evidence="15" id="KW-1185">Reference proteome</keyword>
<feature type="region of interest" description="Disordered" evidence="10">
    <location>
        <begin position="312"/>
        <end position="418"/>
    </location>
</feature>
<dbReference type="Pfam" id="PF21539">
    <property type="entry name" value="Med15_C"/>
    <property type="match status" value="1"/>
</dbReference>
<feature type="compositionally biased region" description="Polar residues" evidence="10">
    <location>
        <begin position="40"/>
        <end position="49"/>
    </location>
</feature>
<evidence type="ECO:0000256" key="8">
    <source>
        <dbReference type="ARBA" id="ARBA00032016"/>
    </source>
</evidence>
<comment type="caution">
    <text evidence="14">The sequence shown here is derived from an EMBL/GenBank/DDBJ whole genome shotgun (WGS) entry which is preliminary data.</text>
</comment>
<keyword evidence="5 9" id="KW-0010">Activator</keyword>
<dbReference type="Proteomes" id="UP001249851">
    <property type="component" value="Unassembled WGS sequence"/>
</dbReference>
<feature type="region of interest" description="Disordered" evidence="10">
    <location>
        <begin position="22"/>
        <end position="67"/>
    </location>
</feature>
<reference evidence="14" key="2">
    <citation type="journal article" date="2023" name="Science">
        <title>Genomic signatures of disease resistance in endangered staghorn corals.</title>
        <authorList>
            <person name="Vollmer S.V."/>
            <person name="Selwyn J.D."/>
            <person name="Despard B.A."/>
            <person name="Roesel C.L."/>
        </authorList>
    </citation>
    <scope>NUCLEOTIDE SEQUENCE</scope>
    <source>
        <strain evidence="14">K2</strain>
    </source>
</reference>
<sequence length="709" mass="76895">MEEDDNSWRAPGFRQKVLAQIEDAVNRSGNPSMRMKNPSEMENQVYSKANSKDAVKKSGNPSMMMKNPSEMENQVYSKANSKVQYLSYVARLLVYIRDIGPQGQQQPQPANMASQPTVRAQFPTPQINKQSTLNSVAVQGATQQLQMQQMQQAVQRPGGGPQGQQQPQPANMASQPTVRAQFPTPQINKQSTLNSVAVQGATQQLQMQQMQQAVQRPGGGLSQSAMQMPIFSGLTQQQILSQHLQPQPQAQRQQPMPQQHQMQNPNMLAQAPLGVSAQSQSGHQQLTQSLNVTANQVGSSMAVQQQPVLAAQQGKHPVQVRMQPAPSPAASTMTSTSMRAPTPSSVQHSTHTSQVTVAPSPAPIAPSPAMHPSPSPQHVVAASPAASTSVPTPSTMSVHSPASVLNPGSVGAPAASPASLNPAEEQAYLDKLQELQPYVEPLSRMIAKMNRELRDKVSLQALESSGNVLKKIIKTKPSVPTPPAPPTPSGTTCSTLASTQATTTVSGPLSLTATHPQAICKPLYDAVSRYSKSPMLMESNENRSTVPHVLKGELARLCSRFQVKSGASTGLVQSNMLLHCSINDLNLPAVPPIEISVPQNYPLSSPECKTANYNANPFLQKVQRQLSSRLQRMPETYSVTSVLDAWEYSIQPQEFLALVEEYVVHTCAFNDEFIAERKKSVKFIGDHIDCIEVENKLFYGVNEIALFTK</sequence>
<organism evidence="14 15">
    <name type="scientific">Acropora cervicornis</name>
    <name type="common">Staghorn coral</name>
    <dbReference type="NCBI Taxonomy" id="6130"/>
    <lineage>
        <taxon>Eukaryota</taxon>
        <taxon>Metazoa</taxon>
        <taxon>Cnidaria</taxon>
        <taxon>Anthozoa</taxon>
        <taxon>Hexacorallia</taxon>
        <taxon>Scleractinia</taxon>
        <taxon>Astrocoeniina</taxon>
        <taxon>Acroporidae</taxon>
        <taxon>Acropora</taxon>
    </lineage>
</organism>
<comment type="function">
    <text evidence="9">Component of the Mediator complex, a coactivator involved in the regulated transcription of nearly all RNA polymerase II-dependent genes. Mediator functions as a bridge to convey information from gene-specific regulatory proteins to the basal RNA polymerase II transcription machinery. Mediator is recruited to promoters by direct interactions with regulatory proteins and serves as a scaffold for the assembly of a functional preinitiation complex with RNA polymerase II and the general transcription factors.</text>
</comment>
<feature type="compositionally biased region" description="Pro residues" evidence="10">
    <location>
        <begin position="360"/>
        <end position="375"/>
    </location>
</feature>
<comment type="similarity">
    <text evidence="2 9">Belongs to the Mediator complex subunit 15 family.</text>
</comment>
<evidence type="ECO:0000256" key="1">
    <source>
        <dbReference type="ARBA" id="ARBA00004123"/>
    </source>
</evidence>
<accession>A0AAD9R7Q6</accession>
<feature type="domain" description="Mediator of RNA polymerase II transcription subunit 15 N-terminal" evidence="11">
    <location>
        <begin position="5"/>
        <end position="53"/>
    </location>
</feature>
<keyword evidence="4 9" id="KW-0805">Transcription regulation</keyword>
<dbReference type="InterPro" id="IPR019087">
    <property type="entry name" value="Med15_N"/>
</dbReference>
<dbReference type="GO" id="GO:0005634">
    <property type="term" value="C:nucleus"/>
    <property type="evidence" value="ECO:0007669"/>
    <property type="project" value="UniProtKB-SubCell"/>
</dbReference>
<evidence type="ECO:0000259" key="13">
    <source>
        <dbReference type="Pfam" id="PF21539"/>
    </source>
</evidence>
<evidence type="ECO:0000256" key="9">
    <source>
        <dbReference type="RuleBase" id="RU364148"/>
    </source>
</evidence>
<feature type="domain" description="ARC105/Med15 mediator subunit C-terminal" evidence="13">
    <location>
        <begin position="546"/>
        <end position="651"/>
    </location>
</feature>
<feature type="compositionally biased region" description="Low complexity" evidence="10">
    <location>
        <begin position="328"/>
        <end position="345"/>
    </location>
</feature>
<evidence type="ECO:0000313" key="14">
    <source>
        <dbReference type="EMBL" id="KAK2574604.1"/>
    </source>
</evidence>
<evidence type="ECO:0000259" key="12">
    <source>
        <dbReference type="Pfam" id="PF21538"/>
    </source>
</evidence>
<gene>
    <name evidence="9" type="primary">MED15</name>
    <name evidence="14" type="ORF">P5673_000794</name>
</gene>
<dbReference type="Pfam" id="PF09606">
    <property type="entry name" value="Med15_N"/>
    <property type="match status" value="1"/>
</dbReference>
<name>A0AAD9R7Q6_ACRCE</name>
<protein>
    <recommendedName>
        <fullName evidence="3 9">Mediator of RNA polymerase II transcription subunit 15</fullName>
    </recommendedName>
    <alternativeName>
        <fullName evidence="8 9">Mediator complex subunit 15</fullName>
    </alternativeName>
</protein>
<feature type="compositionally biased region" description="Pro residues" evidence="10">
    <location>
        <begin position="479"/>
        <end position="488"/>
    </location>
</feature>
<feature type="compositionally biased region" description="Low complexity" evidence="10">
    <location>
        <begin position="147"/>
        <end position="156"/>
    </location>
</feature>
<dbReference type="InterPro" id="IPR048385">
    <property type="entry name" value="Med15_central"/>
</dbReference>
<feature type="region of interest" description="Disordered" evidence="10">
    <location>
        <begin position="147"/>
        <end position="178"/>
    </location>
</feature>
<dbReference type="InterPro" id="IPR048386">
    <property type="entry name" value="Med15_C"/>
</dbReference>
<evidence type="ECO:0000256" key="10">
    <source>
        <dbReference type="SAM" id="MobiDB-lite"/>
    </source>
</evidence>
<feature type="domain" description="ARC105/Med15 mediator subunit central" evidence="12">
    <location>
        <begin position="424"/>
        <end position="535"/>
    </location>
</feature>
<evidence type="ECO:0000256" key="2">
    <source>
        <dbReference type="ARBA" id="ARBA00009807"/>
    </source>
</evidence>
<feature type="region of interest" description="Disordered" evidence="10">
    <location>
        <begin position="475"/>
        <end position="495"/>
    </location>
</feature>
<keyword evidence="7 9" id="KW-0539">Nucleus</keyword>
<evidence type="ECO:0000256" key="6">
    <source>
        <dbReference type="ARBA" id="ARBA00023163"/>
    </source>
</evidence>
<comment type="subcellular location">
    <subcellularLocation>
        <location evidence="1 9">Nucleus</location>
    </subcellularLocation>
</comment>
<evidence type="ECO:0000256" key="7">
    <source>
        <dbReference type="ARBA" id="ARBA00023242"/>
    </source>
</evidence>
<evidence type="ECO:0000259" key="11">
    <source>
        <dbReference type="Pfam" id="PF09606"/>
    </source>
</evidence>
<comment type="subunit">
    <text evidence="9">Component of the Mediator complex.</text>
</comment>
<reference evidence="14" key="1">
    <citation type="journal article" date="2023" name="G3 (Bethesda)">
        <title>Whole genome assembly and annotation of the endangered Caribbean coral Acropora cervicornis.</title>
        <authorList>
            <person name="Selwyn J.D."/>
            <person name="Vollmer S.V."/>
        </authorList>
    </citation>
    <scope>NUCLEOTIDE SEQUENCE</scope>
    <source>
        <strain evidence="14">K2</strain>
    </source>
</reference>
<evidence type="ECO:0000256" key="5">
    <source>
        <dbReference type="ARBA" id="ARBA00023159"/>
    </source>
</evidence>
<feature type="compositionally biased region" description="Low complexity" evidence="10">
    <location>
        <begin position="379"/>
        <end position="418"/>
    </location>
</feature>
<feature type="region of interest" description="Disordered" evidence="10">
    <location>
        <begin position="242"/>
        <end position="262"/>
    </location>
</feature>
<dbReference type="Gene3D" id="1.10.246.20">
    <property type="entry name" value="Coactivator CBP, KIX domain"/>
    <property type="match status" value="2"/>
</dbReference>
<proteinExistence type="inferred from homology"/>
<evidence type="ECO:0000313" key="15">
    <source>
        <dbReference type="Proteomes" id="UP001249851"/>
    </source>
</evidence>
<evidence type="ECO:0000256" key="3">
    <source>
        <dbReference type="ARBA" id="ARBA00019613"/>
    </source>
</evidence>
<dbReference type="AlphaFoldDB" id="A0AAD9R7Q6"/>